<feature type="compositionally biased region" description="Polar residues" evidence="1">
    <location>
        <begin position="144"/>
        <end position="160"/>
    </location>
</feature>
<feature type="compositionally biased region" description="Polar residues" evidence="1">
    <location>
        <begin position="190"/>
        <end position="208"/>
    </location>
</feature>
<keyword evidence="2" id="KW-1133">Transmembrane helix</keyword>
<evidence type="ECO:0000256" key="2">
    <source>
        <dbReference type="SAM" id="Phobius"/>
    </source>
</evidence>
<dbReference type="EMBL" id="JBGFUD010009393">
    <property type="protein sequence ID" value="MFH4982478.1"/>
    <property type="molecule type" value="Genomic_DNA"/>
</dbReference>
<keyword evidence="4" id="KW-1185">Reference proteome</keyword>
<feature type="region of interest" description="Disordered" evidence="1">
    <location>
        <begin position="180"/>
        <end position="222"/>
    </location>
</feature>
<accession>A0ABD6ER99</accession>
<organism evidence="3 4">
    <name type="scientific">Gnathostoma spinigerum</name>
    <dbReference type="NCBI Taxonomy" id="75299"/>
    <lineage>
        <taxon>Eukaryota</taxon>
        <taxon>Metazoa</taxon>
        <taxon>Ecdysozoa</taxon>
        <taxon>Nematoda</taxon>
        <taxon>Chromadorea</taxon>
        <taxon>Rhabditida</taxon>
        <taxon>Spirurina</taxon>
        <taxon>Gnathostomatomorpha</taxon>
        <taxon>Gnathostomatoidea</taxon>
        <taxon>Gnathostomatidae</taxon>
        <taxon>Gnathostoma</taxon>
    </lineage>
</organism>
<evidence type="ECO:0000313" key="3">
    <source>
        <dbReference type="EMBL" id="MFH4982478.1"/>
    </source>
</evidence>
<reference evidence="3 4" key="1">
    <citation type="submission" date="2024-08" db="EMBL/GenBank/DDBJ databases">
        <title>Gnathostoma spinigerum genome.</title>
        <authorList>
            <person name="Gonzalez-Bertolin B."/>
            <person name="Monzon S."/>
            <person name="Zaballos A."/>
            <person name="Jimenez P."/>
            <person name="Dekumyoy P."/>
            <person name="Varona S."/>
            <person name="Cuesta I."/>
            <person name="Sumanam S."/>
            <person name="Adisakwattana P."/>
            <person name="Gasser R.B."/>
            <person name="Hernandez-Gonzalez A."/>
            <person name="Young N.D."/>
            <person name="Perteguer M.J."/>
        </authorList>
    </citation>
    <scope>NUCLEOTIDE SEQUENCE [LARGE SCALE GENOMIC DNA]</scope>
    <source>
        <strain evidence="3">AL3</strain>
        <tissue evidence="3">Liver</tissue>
    </source>
</reference>
<feature type="region of interest" description="Disordered" evidence="1">
    <location>
        <begin position="136"/>
        <end position="160"/>
    </location>
</feature>
<gene>
    <name evidence="3" type="ORF">AB6A40_009187</name>
</gene>
<keyword evidence="2" id="KW-0472">Membrane</keyword>
<dbReference type="Proteomes" id="UP001608902">
    <property type="component" value="Unassembled WGS sequence"/>
</dbReference>
<evidence type="ECO:0008006" key="5">
    <source>
        <dbReference type="Google" id="ProtNLM"/>
    </source>
</evidence>
<protein>
    <recommendedName>
        <fullName evidence="5">Pepsin inhibitor-3-like repeated domain-containing protein</fullName>
    </recommendedName>
</protein>
<dbReference type="InterPro" id="IPR038412">
    <property type="entry name" value="Pepsin-I3_sf"/>
</dbReference>
<keyword evidence="2" id="KW-0812">Transmembrane</keyword>
<comment type="caution">
    <text evidence="3">The sequence shown here is derived from an EMBL/GenBank/DDBJ whole genome shotgun (WGS) entry which is preliminary data.</text>
</comment>
<evidence type="ECO:0000256" key="1">
    <source>
        <dbReference type="SAM" id="MobiDB-lite"/>
    </source>
</evidence>
<sequence>MKRYLISVARLACSQQHAIMLFTILLVICISAEVFVHSSVHRSSYHLISLPGIQCEVRNRKYYINGVLKGELTDEQMKELDAYYDKTTSFISSQFDFGFPHHRSSSIAERRVISGGLAAEPRKPLSRSDSDIVLDVPDEDDHLSTTQPPSTFDSLTTTSPSKHRIDRFTTALPRTYDDFSTHRTRAHGRYTTQLTPRAPSRLTTSRPHAQSRFPKAPAFCYE</sequence>
<proteinExistence type="predicted"/>
<dbReference type="AlphaFoldDB" id="A0ABD6ER99"/>
<evidence type="ECO:0000313" key="4">
    <source>
        <dbReference type="Proteomes" id="UP001608902"/>
    </source>
</evidence>
<dbReference type="Gene3D" id="3.30.1120.50">
    <property type="entry name" value="Pepsin inhibitor-3"/>
    <property type="match status" value="1"/>
</dbReference>
<feature type="transmembrane region" description="Helical" evidence="2">
    <location>
        <begin position="21"/>
        <end position="40"/>
    </location>
</feature>
<name>A0ABD6ER99_9BILA</name>